<sequence>MVSSKILHKHSDDTLKQRIESWITAFAYECGLFEKSNVWEEFWHTYKEEPLLTMMATGISRFDQDGSISIVREFPVYQNKKHIGRCDLFLNYNDNKEHYYIEAKYVKATWETGFIEWAGKENEKYLAEVRSQLYKYQEAYCNSNSLVFNCIVIFNLVGFKKKEDFDKYLIKANSQSYPNGYSYAYFHIDKPEESKYRKYYLLELAVIADSMIS</sequence>
<organism evidence="1 2">
    <name type="scientific">Phnomibacter ginsenosidimutans</name>
    <dbReference type="NCBI Taxonomy" id="2676868"/>
    <lineage>
        <taxon>Bacteria</taxon>
        <taxon>Pseudomonadati</taxon>
        <taxon>Bacteroidota</taxon>
        <taxon>Chitinophagia</taxon>
        <taxon>Chitinophagales</taxon>
        <taxon>Chitinophagaceae</taxon>
        <taxon>Phnomibacter</taxon>
    </lineage>
</organism>
<dbReference type="AlphaFoldDB" id="A0A6I6GMW7"/>
<accession>A0A6I6GMW7</accession>
<dbReference type="KEGG" id="fls:GLV81_18745"/>
<keyword evidence="2" id="KW-1185">Reference proteome</keyword>
<proteinExistence type="predicted"/>
<protein>
    <submittedName>
        <fullName evidence="1">Uncharacterized protein</fullName>
    </submittedName>
</protein>
<name>A0A6I6GMW7_9BACT</name>
<dbReference type="RefSeq" id="WP_157480540.1">
    <property type="nucleotide sequence ID" value="NZ_CP046566.1"/>
</dbReference>
<reference evidence="1 2" key="1">
    <citation type="submission" date="2019-11" db="EMBL/GenBank/DDBJ databases">
        <authorList>
            <person name="Im W.T."/>
        </authorList>
    </citation>
    <scope>NUCLEOTIDE SEQUENCE [LARGE SCALE GENOMIC DNA]</scope>
    <source>
        <strain evidence="1 2">SB-02</strain>
    </source>
</reference>
<dbReference type="EMBL" id="CP046566">
    <property type="protein sequence ID" value="QGW29885.1"/>
    <property type="molecule type" value="Genomic_DNA"/>
</dbReference>
<evidence type="ECO:0000313" key="1">
    <source>
        <dbReference type="EMBL" id="QGW29885.1"/>
    </source>
</evidence>
<dbReference type="Proteomes" id="UP000426027">
    <property type="component" value="Chromosome"/>
</dbReference>
<gene>
    <name evidence="1" type="ORF">GLV81_18745</name>
</gene>
<evidence type="ECO:0000313" key="2">
    <source>
        <dbReference type="Proteomes" id="UP000426027"/>
    </source>
</evidence>